<dbReference type="RefSeq" id="XP_058338904.1">
    <property type="nucleotide sequence ID" value="XM_058490308.1"/>
</dbReference>
<dbReference type="EMBL" id="JARTCD010000068">
    <property type="protein sequence ID" value="KAJ8653990.1"/>
    <property type="molecule type" value="Genomic_DNA"/>
</dbReference>
<organism evidence="6 7">
    <name type="scientific">Lichtheimia ornata</name>
    <dbReference type="NCBI Taxonomy" id="688661"/>
    <lineage>
        <taxon>Eukaryota</taxon>
        <taxon>Fungi</taxon>
        <taxon>Fungi incertae sedis</taxon>
        <taxon>Mucoromycota</taxon>
        <taxon>Mucoromycotina</taxon>
        <taxon>Mucoromycetes</taxon>
        <taxon>Mucorales</taxon>
        <taxon>Lichtheimiaceae</taxon>
        <taxon>Lichtheimia</taxon>
    </lineage>
</organism>
<keyword evidence="4 5" id="KW-0472">Membrane</keyword>
<proteinExistence type="predicted"/>
<protein>
    <recommendedName>
        <fullName evidence="8">PQ loop repeat protein</fullName>
    </recommendedName>
</protein>
<dbReference type="InterPro" id="IPR051415">
    <property type="entry name" value="LAAT-1"/>
</dbReference>
<evidence type="ECO:0000256" key="4">
    <source>
        <dbReference type="ARBA" id="ARBA00023136"/>
    </source>
</evidence>
<evidence type="ECO:0000256" key="1">
    <source>
        <dbReference type="ARBA" id="ARBA00004141"/>
    </source>
</evidence>
<dbReference type="PANTHER" id="PTHR16201">
    <property type="entry name" value="SEVEN TRANSMEMBRANE PROTEIN 1-RELATED"/>
    <property type="match status" value="1"/>
</dbReference>
<feature type="transmembrane region" description="Helical" evidence="5">
    <location>
        <begin position="259"/>
        <end position="281"/>
    </location>
</feature>
<dbReference type="GO" id="GO:0016020">
    <property type="term" value="C:membrane"/>
    <property type="evidence" value="ECO:0007669"/>
    <property type="project" value="UniProtKB-SubCell"/>
</dbReference>
<evidence type="ECO:0000313" key="7">
    <source>
        <dbReference type="Proteomes" id="UP001234581"/>
    </source>
</evidence>
<evidence type="ECO:0000256" key="5">
    <source>
        <dbReference type="SAM" id="Phobius"/>
    </source>
</evidence>
<sequence>MTLAGVTSTLLTAPSPSPWTIQDDNGQQCQVKSDTLATLISVFLCIGLVVSYMPQHYRIIVNKTSEGFSSWFLLLGVVSSTSSFLNIILLQWDAIVCCGSLSTGACLASLMGVFQIMLQWTMFSLVFILFLIYFPEKYAAIATPDLPTKVHTMTTEWKTALVIAAICTGHFAISFLITVILLAAVGSPSQHWETNYWAGILGILSMILASFQYLPQIWKTWKRKSVGALSIPMMLLQTPGSALFVYSLAVRPGTNWTAWITYLVTGILQGTLLVMCIVWHFRNKRLGIDDLHGTRIQDERTPLLREENQ</sequence>
<comment type="caution">
    <text evidence="6">The sequence shown here is derived from an EMBL/GenBank/DDBJ whole genome shotgun (WGS) entry which is preliminary data.</text>
</comment>
<name>A0AAD7XTL4_9FUNG</name>
<feature type="transmembrane region" description="Helical" evidence="5">
    <location>
        <begin position="159"/>
        <end position="184"/>
    </location>
</feature>
<feature type="transmembrane region" description="Helical" evidence="5">
    <location>
        <begin position="72"/>
        <end position="92"/>
    </location>
</feature>
<evidence type="ECO:0000256" key="3">
    <source>
        <dbReference type="ARBA" id="ARBA00022989"/>
    </source>
</evidence>
<comment type="subcellular location">
    <subcellularLocation>
        <location evidence="1">Membrane</location>
        <topology evidence="1">Multi-pass membrane protein</topology>
    </subcellularLocation>
</comment>
<dbReference type="Gene3D" id="1.20.1280.290">
    <property type="match status" value="1"/>
</dbReference>
<feature type="transmembrane region" description="Helical" evidence="5">
    <location>
        <begin position="35"/>
        <end position="52"/>
    </location>
</feature>
<keyword evidence="7" id="KW-1185">Reference proteome</keyword>
<evidence type="ECO:0000256" key="2">
    <source>
        <dbReference type="ARBA" id="ARBA00022692"/>
    </source>
</evidence>
<feature type="transmembrane region" description="Helical" evidence="5">
    <location>
        <begin position="196"/>
        <end position="214"/>
    </location>
</feature>
<dbReference type="PANTHER" id="PTHR16201:SF11">
    <property type="entry name" value="PQ-LOOP REPEAT-CONTAINING PROTEIN"/>
    <property type="match status" value="1"/>
</dbReference>
<gene>
    <name evidence="6" type="ORF">O0I10_010326</name>
</gene>
<dbReference type="AlphaFoldDB" id="A0AAD7XTL4"/>
<evidence type="ECO:0000313" key="6">
    <source>
        <dbReference type="EMBL" id="KAJ8653990.1"/>
    </source>
</evidence>
<dbReference type="InterPro" id="IPR006603">
    <property type="entry name" value="PQ-loop_rpt"/>
</dbReference>
<feature type="transmembrane region" description="Helical" evidence="5">
    <location>
        <begin position="112"/>
        <end position="134"/>
    </location>
</feature>
<reference evidence="6 7" key="1">
    <citation type="submission" date="2023-03" db="EMBL/GenBank/DDBJ databases">
        <title>Genome sequence of Lichtheimia ornata CBS 291.66.</title>
        <authorList>
            <person name="Mohabir J.T."/>
            <person name="Shea T.P."/>
            <person name="Kurbessoian T."/>
            <person name="Berby B."/>
            <person name="Fontaine J."/>
            <person name="Livny J."/>
            <person name="Gnirke A."/>
            <person name="Stajich J.E."/>
            <person name="Cuomo C.A."/>
        </authorList>
    </citation>
    <scope>NUCLEOTIDE SEQUENCE [LARGE SCALE GENOMIC DNA]</scope>
    <source>
        <strain evidence="6">CBS 291.66</strain>
    </source>
</reference>
<feature type="transmembrane region" description="Helical" evidence="5">
    <location>
        <begin position="226"/>
        <end position="247"/>
    </location>
</feature>
<evidence type="ECO:0008006" key="8">
    <source>
        <dbReference type="Google" id="ProtNLM"/>
    </source>
</evidence>
<dbReference type="SMART" id="SM00679">
    <property type="entry name" value="CTNS"/>
    <property type="match status" value="2"/>
</dbReference>
<accession>A0AAD7XTL4</accession>
<dbReference type="Pfam" id="PF04193">
    <property type="entry name" value="PQ-loop"/>
    <property type="match status" value="2"/>
</dbReference>
<keyword evidence="3 5" id="KW-1133">Transmembrane helix</keyword>
<dbReference type="GeneID" id="83217730"/>
<dbReference type="Proteomes" id="UP001234581">
    <property type="component" value="Unassembled WGS sequence"/>
</dbReference>
<keyword evidence="2 5" id="KW-0812">Transmembrane</keyword>